<feature type="region of interest" description="Disordered" evidence="1">
    <location>
        <begin position="337"/>
        <end position="361"/>
    </location>
</feature>
<accession>A0A9W3AWQ6</accession>
<organism evidence="2 3">
    <name type="scientific">Biomphalaria glabrata</name>
    <name type="common">Bloodfluke planorb</name>
    <name type="synonym">Freshwater snail</name>
    <dbReference type="NCBI Taxonomy" id="6526"/>
    <lineage>
        <taxon>Eukaryota</taxon>
        <taxon>Metazoa</taxon>
        <taxon>Spiralia</taxon>
        <taxon>Lophotrochozoa</taxon>
        <taxon>Mollusca</taxon>
        <taxon>Gastropoda</taxon>
        <taxon>Heterobranchia</taxon>
        <taxon>Euthyneura</taxon>
        <taxon>Panpulmonata</taxon>
        <taxon>Hygrophila</taxon>
        <taxon>Lymnaeoidea</taxon>
        <taxon>Planorbidae</taxon>
        <taxon>Biomphalaria</taxon>
    </lineage>
</organism>
<dbReference type="RefSeq" id="XP_055891644.1">
    <property type="nucleotide sequence ID" value="XM_056035669.1"/>
</dbReference>
<evidence type="ECO:0000256" key="1">
    <source>
        <dbReference type="SAM" id="MobiDB-lite"/>
    </source>
</evidence>
<dbReference type="RefSeq" id="XP_055891642.1">
    <property type="nucleotide sequence ID" value="XM_056035667.1"/>
</dbReference>
<dbReference type="AlphaFoldDB" id="A0A9W3AWQ6"/>
<proteinExistence type="predicted"/>
<gene>
    <name evidence="3 4 5" type="primary">LOC129927292</name>
</gene>
<evidence type="ECO:0000313" key="3">
    <source>
        <dbReference type="RefSeq" id="XP_055891642.1"/>
    </source>
</evidence>
<sequence>MSIRHSRRDKLFSTSDTLFSERDSIKNVKEWLIITVRLLSNIVSLGKSKKLWNKQNKPEWWDEKVEQAWKNPTKNPKDRKEFLVKKYLVLEEHLKSIDKLPEQVKEQAKLWRNREKQKLFLLTEFHTLLNTCETLPTLCALFFKKLKRKNSKLIISCKNSFIKCLQTISKDFEKEVTESVGVEGHSSVDENENNFPPNKKRKLEFFQDVPNLRTSAQKENSKYTSVANSTSHKTMDKNVCHSSDTVMPFKNIKKDDCNSNPSVNDLNLRTQITTVEYDDIVKIDTSPDSESFSYFNGSTVYADSSNVKNTVSSTFIRTSSELSDSSVNKKVIEKPIHNNVDDSSESPADFESTSASVQSDRITDMSDQYEVNKDVGNFCQDDKSRFSNSNSEQSFSSKATEICPTSATSDHVTRLREENCNMVDLLTSSFDSKDLLSDLSKFTYDPKDRFSEFSF</sequence>
<evidence type="ECO:0000313" key="5">
    <source>
        <dbReference type="RefSeq" id="XP_055891644.1"/>
    </source>
</evidence>
<dbReference type="Proteomes" id="UP001165740">
    <property type="component" value="Chromosome 7"/>
</dbReference>
<reference evidence="3 4" key="1">
    <citation type="submission" date="2025-04" db="UniProtKB">
        <authorList>
            <consortium name="RefSeq"/>
        </authorList>
    </citation>
    <scope>IDENTIFICATION</scope>
</reference>
<name>A0A9W3AWQ6_BIOGL</name>
<dbReference type="GeneID" id="129927292"/>
<evidence type="ECO:0000313" key="4">
    <source>
        <dbReference type="RefSeq" id="XP_055891643.1"/>
    </source>
</evidence>
<feature type="compositionally biased region" description="Polar residues" evidence="1">
    <location>
        <begin position="351"/>
        <end position="360"/>
    </location>
</feature>
<protein>
    <submittedName>
        <fullName evidence="3 4">Uncharacterized protein LOC129927292</fullName>
    </submittedName>
</protein>
<keyword evidence="2" id="KW-1185">Reference proteome</keyword>
<evidence type="ECO:0000313" key="2">
    <source>
        <dbReference type="Proteomes" id="UP001165740"/>
    </source>
</evidence>
<dbReference type="RefSeq" id="XP_055891643.1">
    <property type="nucleotide sequence ID" value="XM_056035668.1"/>
</dbReference>